<feature type="non-terminal residue" evidence="1">
    <location>
        <position position="1"/>
    </location>
</feature>
<accession>A0A382S6T0</accession>
<dbReference type="EMBL" id="UINC01126418">
    <property type="protein sequence ID" value="SVD04887.1"/>
    <property type="molecule type" value="Genomic_DNA"/>
</dbReference>
<dbReference type="SUPFAM" id="SSF52096">
    <property type="entry name" value="ClpP/crotonase"/>
    <property type="match status" value="1"/>
</dbReference>
<evidence type="ECO:0008006" key="2">
    <source>
        <dbReference type="Google" id="ProtNLM"/>
    </source>
</evidence>
<dbReference type="Gene3D" id="3.30.300.220">
    <property type="match status" value="1"/>
</dbReference>
<name>A0A382S6T0_9ZZZZ</name>
<evidence type="ECO:0000313" key="1">
    <source>
        <dbReference type="EMBL" id="SVD04887.1"/>
    </source>
</evidence>
<organism evidence="1">
    <name type="scientific">marine metagenome</name>
    <dbReference type="NCBI Taxonomy" id="408172"/>
    <lineage>
        <taxon>unclassified sequences</taxon>
        <taxon>metagenomes</taxon>
        <taxon>ecological metagenomes</taxon>
    </lineage>
</organism>
<dbReference type="InterPro" id="IPR029045">
    <property type="entry name" value="ClpP/crotonase-like_dom_sf"/>
</dbReference>
<dbReference type="AlphaFoldDB" id="A0A382S6T0"/>
<sequence>VSDHAVWTWEEAADRLVGPTADLEIGALRGGALLVIADAHRLPVGAAATLDELDVVAVGLAPDGDPAPGFDVVTDDEAVVESVARTTGKCPIAAVTCCQVLRRGEGAPTGLGLLLESTAYGSLQAGDEFARWLAGRTPSEQPAWEGSPVVVSSTDSRTELTLNRPAAMNAYSATMRDALVEALRGLASDG</sequence>
<feature type="non-terminal residue" evidence="1">
    <location>
        <position position="190"/>
    </location>
</feature>
<gene>
    <name evidence="1" type="ORF">METZ01_LOCUS357741</name>
</gene>
<reference evidence="1" key="1">
    <citation type="submission" date="2018-05" db="EMBL/GenBank/DDBJ databases">
        <authorList>
            <person name="Lanie J.A."/>
            <person name="Ng W.-L."/>
            <person name="Kazmierczak K.M."/>
            <person name="Andrzejewski T.M."/>
            <person name="Davidsen T.M."/>
            <person name="Wayne K.J."/>
            <person name="Tettelin H."/>
            <person name="Glass J.I."/>
            <person name="Rusch D."/>
            <person name="Podicherti R."/>
            <person name="Tsui H.-C.T."/>
            <person name="Winkler M.E."/>
        </authorList>
    </citation>
    <scope>NUCLEOTIDE SEQUENCE</scope>
</reference>
<protein>
    <recommendedName>
        <fullName evidence="2">Enoyl-CoA hydratase</fullName>
    </recommendedName>
</protein>
<proteinExistence type="predicted"/>